<reference evidence="1 2" key="1">
    <citation type="submission" date="2016-05" db="EMBL/GenBank/DDBJ databases">
        <title>Comparative analysis of secretome profiles of manganese(II)-oxidizing ascomycete fungi.</title>
        <authorList>
            <consortium name="DOE Joint Genome Institute"/>
            <person name="Zeiner C.A."/>
            <person name="Purvine S.O."/>
            <person name="Zink E.M."/>
            <person name="Wu S."/>
            <person name="Pasa-Tolic L."/>
            <person name="Chaput D.L."/>
            <person name="Haridas S."/>
            <person name="Grigoriev I.V."/>
            <person name="Santelli C.M."/>
            <person name="Hansel C.M."/>
        </authorList>
    </citation>
    <scope>NUCLEOTIDE SEQUENCE [LARGE SCALE GENOMIC DNA]</scope>
    <source>
        <strain evidence="1 2">AP3s5-JAC2a</strain>
    </source>
</reference>
<dbReference type="EMBL" id="KV441548">
    <property type="protein sequence ID" value="OAG11957.1"/>
    <property type="molecule type" value="Genomic_DNA"/>
</dbReference>
<dbReference type="Proteomes" id="UP000077069">
    <property type="component" value="Unassembled WGS sequence"/>
</dbReference>
<dbReference type="RefSeq" id="XP_018042322.1">
    <property type="nucleotide sequence ID" value="XM_018186955.1"/>
</dbReference>
<evidence type="ECO:0000313" key="2">
    <source>
        <dbReference type="Proteomes" id="UP000077069"/>
    </source>
</evidence>
<keyword evidence="2" id="KW-1185">Reference proteome</keyword>
<dbReference type="GeneID" id="28770441"/>
<evidence type="ECO:0000313" key="1">
    <source>
        <dbReference type="EMBL" id="OAG11957.1"/>
    </source>
</evidence>
<dbReference type="AlphaFoldDB" id="A0A177CYL1"/>
<organism evidence="1 2">
    <name type="scientific">Paraphaeosphaeria sporulosa</name>
    <dbReference type="NCBI Taxonomy" id="1460663"/>
    <lineage>
        <taxon>Eukaryota</taxon>
        <taxon>Fungi</taxon>
        <taxon>Dikarya</taxon>
        <taxon>Ascomycota</taxon>
        <taxon>Pezizomycotina</taxon>
        <taxon>Dothideomycetes</taxon>
        <taxon>Pleosporomycetidae</taxon>
        <taxon>Pleosporales</taxon>
        <taxon>Massarineae</taxon>
        <taxon>Didymosphaeriaceae</taxon>
        <taxon>Paraphaeosphaeria</taxon>
    </lineage>
</organism>
<accession>A0A177CYL1</accession>
<protein>
    <submittedName>
        <fullName evidence="1">Uncharacterized protein</fullName>
    </submittedName>
</protein>
<dbReference type="OrthoDB" id="3796147at2759"/>
<dbReference type="InParanoid" id="A0A177CYL1"/>
<name>A0A177CYL1_9PLEO</name>
<gene>
    <name evidence="1" type="ORF">CC84DRAFT_63224</name>
</gene>
<proteinExistence type="predicted"/>
<sequence>MMTKTALSEERHRLQKEMRKKDLELGSVRTLKLQLSVKTVQVENLSRTLAVASDREAEQSKQLSSALTELRGARDTQRCQSKNIAYLKSKNSHPGGDVQVTWELKRDIAFYFTQLDLAHQNYRIFTCSHNRLANLPDGNKSTRQHDASFTASDMFRNWQRDKVFMEEYRQHRAYLTKHHLAHQQNDPGRGDHAHQIQETCKYPITNSPIALLITTVIALDGYRGVVVQYK</sequence>